<evidence type="ECO:0000256" key="1">
    <source>
        <dbReference type="SAM" id="SignalP"/>
    </source>
</evidence>
<gene>
    <name evidence="2" type="ORF">DDF84_030670</name>
</gene>
<evidence type="ECO:0008006" key="4">
    <source>
        <dbReference type="Google" id="ProtNLM"/>
    </source>
</evidence>
<protein>
    <recommendedName>
        <fullName evidence="4">Lysozyme inhibitor LprI N-terminal domain-containing protein</fullName>
    </recommendedName>
</protein>
<evidence type="ECO:0000313" key="3">
    <source>
        <dbReference type="Proteomes" id="UP000253772"/>
    </source>
</evidence>
<evidence type="ECO:0000313" key="2">
    <source>
        <dbReference type="EMBL" id="QBP13904.1"/>
    </source>
</evidence>
<sequence>MTRTFCTIHFARIRCAFRCLAVTGLLIFGNAHATDIDCDPSVVPARPVPAHRMICESALFSMGYQRIFADQQRQLKTGSITEQEIAAFRKKRDACDSAACLDAVLREWKAFAAQAATRHKP</sequence>
<dbReference type="Proteomes" id="UP000253772">
    <property type="component" value="Chromosome c2"/>
</dbReference>
<dbReference type="EMBL" id="CP037901">
    <property type="protein sequence ID" value="QBP13904.1"/>
    <property type="molecule type" value="Genomic_DNA"/>
</dbReference>
<accession>A0A482J4G8</accession>
<keyword evidence="1" id="KW-0732">Signal</keyword>
<dbReference type="AlphaFoldDB" id="A0A482J4G8"/>
<dbReference type="OrthoDB" id="8966085at2"/>
<reference evidence="2 3" key="1">
    <citation type="submission" date="2019-03" db="EMBL/GenBank/DDBJ databases">
        <title>Comparative insights into the high quality Complete genome sequence of highly metal resistant Cupriavidus metallidurans strain BS1 isolated from a gold-copper mine.</title>
        <authorList>
            <person name="Mazhar H.S."/>
            <person name="Rensing C."/>
        </authorList>
    </citation>
    <scope>NUCLEOTIDE SEQUENCE [LARGE SCALE GENOMIC DNA]</scope>
    <source>
        <strain evidence="2 3">BS1</strain>
    </source>
</reference>
<proteinExistence type="predicted"/>
<organism evidence="2 3">
    <name type="scientific">Cupriavidus metallidurans</name>
    <dbReference type="NCBI Taxonomy" id="119219"/>
    <lineage>
        <taxon>Bacteria</taxon>
        <taxon>Pseudomonadati</taxon>
        <taxon>Pseudomonadota</taxon>
        <taxon>Betaproteobacteria</taxon>
        <taxon>Burkholderiales</taxon>
        <taxon>Burkholderiaceae</taxon>
        <taxon>Cupriavidus</taxon>
    </lineage>
</organism>
<feature type="chain" id="PRO_5019769317" description="Lysozyme inhibitor LprI N-terminal domain-containing protein" evidence="1">
    <location>
        <begin position="34"/>
        <end position="121"/>
    </location>
</feature>
<name>A0A482J4G8_9BURK</name>
<feature type="signal peptide" evidence="1">
    <location>
        <begin position="1"/>
        <end position="33"/>
    </location>
</feature>
<dbReference type="RefSeq" id="WP_017513722.1">
    <property type="nucleotide sequence ID" value="NZ_CP037901.1"/>
</dbReference>